<accession>A0A3A4KI70</accession>
<evidence type="ECO:0000313" key="2">
    <source>
        <dbReference type="Proteomes" id="UP000266677"/>
    </source>
</evidence>
<sequence length="112" mass="12564">MSDQSRARFSGSGIDAYRPDDILLRRQATYLLGFDQHPDSETWITGQALRRLHSSPHDAAPARLAVRSAVITLAGHGDPDPLRHYVAQLADDHYQQVTNLLYWAHWVGKSGM</sequence>
<dbReference type="EMBL" id="QZFU01000023">
    <property type="protein sequence ID" value="RJO73393.1"/>
    <property type="molecule type" value="Genomic_DNA"/>
</dbReference>
<proteinExistence type="predicted"/>
<comment type="caution">
    <text evidence="1">The sequence shown here is derived from an EMBL/GenBank/DDBJ whole genome shotgun (WGS) entry which is preliminary data.</text>
</comment>
<reference evidence="1 2" key="1">
    <citation type="submission" date="2018-09" db="EMBL/GenBank/DDBJ databases">
        <title>YIM PH21274 draft genome.</title>
        <authorList>
            <person name="Miao C."/>
        </authorList>
    </citation>
    <scope>NUCLEOTIDE SEQUENCE [LARGE SCALE GENOMIC DNA]</scope>
    <source>
        <strain evidence="1 2">YIM PH 21724</strain>
    </source>
</reference>
<dbReference type="Proteomes" id="UP000266677">
    <property type="component" value="Unassembled WGS sequence"/>
</dbReference>
<gene>
    <name evidence="1" type="ORF">D5S18_19370</name>
</gene>
<dbReference type="OrthoDB" id="4509586at2"/>
<protein>
    <submittedName>
        <fullName evidence="1">Uncharacterized protein</fullName>
    </submittedName>
</protein>
<evidence type="ECO:0000313" key="1">
    <source>
        <dbReference type="EMBL" id="RJO73393.1"/>
    </source>
</evidence>
<organism evidence="1 2">
    <name type="scientific">Nocardia panacis</name>
    <dbReference type="NCBI Taxonomy" id="2340916"/>
    <lineage>
        <taxon>Bacteria</taxon>
        <taxon>Bacillati</taxon>
        <taxon>Actinomycetota</taxon>
        <taxon>Actinomycetes</taxon>
        <taxon>Mycobacteriales</taxon>
        <taxon>Nocardiaceae</taxon>
        <taxon>Nocardia</taxon>
    </lineage>
</organism>
<keyword evidence="2" id="KW-1185">Reference proteome</keyword>
<dbReference type="AlphaFoldDB" id="A0A3A4KI70"/>
<name>A0A3A4KI70_9NOCA</name>
<dbReference type="RefSeq" id="WP_120042470.1">
    <property type="nucleotide sequence ID" value="NZ_QZFU01000023.1"/>
</dbReference>